<dbReference type="InterPro" id="IPR038765">
    <property type="entry name" value="Papain-like_cys_pep_sf"/>
</dbReference>
<dbReference type="Proteomes" id="UP000016922">
    <property type="component" value="Unassembled WGS sequence"/>
</dbReference>
<comment type="similarity">
    <text evidence="1 2">Belongs to the arylamine N-acetyltransferase family.</text>
</comment>
<keyword evidence="2" id="KW-0012">Acyltransferase</keyword>
<gene>
    <name evidence="3" type="ORF">GLAREA_00415</name>
</gene>
<dbReference type="PRINTS" id="PR01543">
    <property type="entry name" value="ANATRNSFRASE"/>
</dbReference>
<name>S3CUE9_GLAL2</name>
<dbReference type="Pfam" id="PF00797">
    <property type="entry name" value="Acetyltransf_2"/>
    <property type="match status" value="1"/>
</dbReference>
<keyword evidence="2" id="KW-0808">Transferase</keyword>
<dbReference type="KEGG" id="glz:GLAREA_00415"/>
<dbReference type="RefSeq" id="XP_008083364.1">
    <property type="nucleotide sequence ID" value="XM_008085173.1"/>
</dbReference>
<dbReference type="OrthoDB" id="10260017at2759"/>
<protein>
    <submittedName>
        <fullName evidence="3">Cysteine proteinase</fullName>
    </submittedName>
</protein>
<dbReference type="EMBL" id="KE145367">
    <property type="protein sequence ID" value="EPE29255.1"/>
    <property type="molecule type" value="Genomic_DNA"/>
</dbReference>
<dbReference type="eggNOG" id="ENOG502RD0D">
    <property type="taxonomic scope" value="Eukaryota"/>
</dbReference>
<evidence type="ECO:0000256" key="2">
    <source>
        <dbReference type="RuleBase" id="RU003452"/>
    </source>
</evidence>
<dbReference type="GO" id="GO:0016407">
    <property type="term" value="F:acetyltransferase activity"/>
    <property type="evidence" value="ECO:0007669"/>
    <property type="project" value="InterPro"/>
</dbReference>
<dbReference type="PANTHER" id="PTHR11786:SF0">
    <property type="entry name" value="ARYLAMINE N-ACETYLTRANSFERASE 4-RELATED"/>
    <property type="match status" value="1"/>
</dbReference>
<dbReference type="OMA" id="FTIINYY"/>
<evidence type="ECO:0000313" key="4">
    <source>
        <dbReference type="Proteomes" id="UP000016922"/>
    </source>
</evidence>
<sequence length="310" mass="35407">MVEHQEIATYSDEQIDRYLSFISFPTSKYGKFSAKTATSEEALEYLTTLQKQQLSTIPFENLDLHYSTHRTISIDKDDMYEKIVTANRGRGGYCMQVNLFFATVMKSLGFELIATGGRVHIDGGPGEWSHQVNLVQINETIYLVDVGFANPGSLNPLPLRDGLITNWGATDSQCRLIYQASKMSFAPGLWIYQHRETESHDWLTVYSFGLTPFYPNDFQAMSFAVSNRKTSFFTHKVVVTKFILDPEVNHITGCYTLFERTIKKRLGDKTEVLVELKNEKERIVALEKYFGIKLTEKEQNAIKGTMTDLK</sequence>
<dbReference type="AlphaFoldDB" id="S3CUE9"/>
<evidence type="ECO:0000313" key="3">
    <source>
        <dbReference type="EMBL" id="EPE29255.1"/>
    </source>
</evidence>
<evidence type="ECO:0000256" key="1">
    <source>
        <dbReference type="ARBA" id="ARBA00006547"/>
    </source>
</evidence>
<dbReference type="PANTHER" id="PTHR11786">
    <property type="entry name" value="N-HYDROXYARYLAMINE O-ACETYLTRANSFERASE"/>
    <property type="match status" value="1"/>
</dbReference>
<dbReference type="InterPro" id="IPR053710">
    <property type="entry name" value="Arylamine_NAT_domain_sf"/>
</dbReference>
<accession>S3CUE9</accession>
<dbReference type="Gene3D" id="3.30.2140.20">
    <property type="match status" value="1"/>
</dbReference>
<keyword evidence="4" id="KW-1185">Reference proteome</keyword>
<dbReference type="InterPro" id="IPR001447">
    <property type="entry name" value="Arylamine_N-AcTrfase"/>
</dbReference>
<reference evidence="3 4" key="1">
    <citation type="journal article" date="2013" name="BMC Genomics">
        <title>Genomics-driven discovery of the pneumocandin biosynthetic gene cluster in the fungus Glarea lozoyensis.</title>
        <authorList>
            <person name="Chen L."/>
            <person name="Yue Q."/>
            <person name="Zhang X."/>
            <person name="Xiang M."/>
            <person name="Wang C."/>
            <person name="Li S."/>
            <person name="Che Y."/>
            <person name="Ortiz-Lopez F.J."/>
            <person name="Bills G.F."/>
            <person name="Liu X."/>
            <person name="An Z."/>
        </authorList>
    </citation>
    <scope>NUCLEOTIDE SEQUENCE [LARGE SCALE GENOMIC DNA]</scope>
    <source>
        <strain evidence="4">ATCC 20868 / MF5171</strain>
    </source>
</reference>
<proteinExistence type="inferred from homology"/>
<dbReference type="GeneID" id="19459473"/>
<dbReference type="SUPFAM" id="SSF54001">
    <property type="entry name" value="Cysteine proteinases"/>
    <property type="match status" value="1"/>
</dbReference>
<dbReference type="HOGENOM" id="CLU_049918_2_0_1"/>
<organism evidence="3 4">
    <name type="scientific">Glarea lozoyensis (strain ATCC 20868 / MF5171)</name>
    <dbReference type="NCBI Taxonomy" id="1116229"/>
    <lineage>
        <taxon>Eukaryota</taxon>
        <taxon>Fungi</taxon>
        <taxon>Dikarya</taxon>
        <taxon>Ascomycota</taxon>
        <taxon>Pezizomycotina</taxon>
        <taxon>Leotiomycetes</taxon>
        <taxon>Helotiales</taxon>
        <taxon>Helotiaceae</taxon>
        <taxon>Glarea</taxon>
    </lineage>
</organism>